<accession>A0ABU8EL13</accession>
<keyword evidence="3" id="KW-1185">Reference proteome</keyword>
<protein>
    <submittedName>
        <fullName evidence="2">Cytochrome C oxidase subunit II</fullName>
    </submittedName>
</protein>
<dbReference type="EMBL" id="JBAWKY010000005">
    <property type="protein sequence ID" value="MEI4463574.1"/>
    <property type="molecule type" value="Genomic_DNA"/>
</dbReference>
<keyword evidence="1" id="KW-1133">Transmembrane helix</keyword>
<name>A0ABU8EL13_9BACL</name>
<dbReference type="RefSeq" id="WP_023467253.1">
    <property type="nucleotide sequence ID" value="NZ_FMYN01000005.1"/>
</dbReference>
<dbReference type="GeneID" id="90839128"/>
<sequence length="37" mass="4058">MSQKTESNLKGTFVAVLIVAGVIIGMWSSIFLLFISR</sequence>
<proteinExistence type="predicted"/>
<keyword evidence="1" id="KW-0812">Transmembrane</keyword>
<organism evidence="2 3">
    <name type="scientific">Exiguobacterium indicum</name>
    <dbReference type="NCBI Taxonomy" id="296995"/>
    <lineage>
        <taxon>Bacteria</taxon>
        <taxon>Bacillati</taxon>
        <taxon>Bacillota</taxon>
        <taxon>Bacilli</taxon>
        <taxon>Bacillales</taxon>
        <taxon>Bacillales Family XII. Incertae Sedis</taxon>
        <taxon>Exiguobacterium</taxon>
    </lineage>
</organism>
<evidence type="ECO:0000313" key="3">
    <source>
        <dbReference type="Proteomes" id="UP001387110"/>
    </source>
</evidence>
<comment type="caution">
    <text evidence="2">The sequence shown here is derived from an EMBL/GenBank/DDBJ whole genome shotgun (WGS) entry which is preliminary data.</text>
</comment>
<reference evidence="2 3" key="1">
    <citation type="submission" date="2023-12" db="EMBL/GenBank/DDBJ databases">
        <authorList>
            <person name="Easwaran N."/>
            <person name="Lazarus H.P.S."/>
        </authorList>
    </citation>
    <scope>NUCLEOTIDE SEQUENCE [LARGE SCALE GENOMIC DNA]</scope>
    <source>
        <strain evidence="2 3">VIT-2023</strain>
    </source>
</reference>
<feature type="transmembrane region" description="Helical" evidence="1">
    <location>
        <begin position="12"/>
        <end position="35"/>
    </location>
</feature>
<evidence type="ECO:0000313" key="2">
    <source>
        <dbReference type="EMBL" id="MEI4463574.1"/>
    </source>
</evidence>
<evidence type="ECO:0000256" key="1">
    <source>
        <dbReference type="SAM" id="Phobius"/>
    </source>
</evidence>
<gene>
    <name evidence="2" type="ORF">SZL87_14195</name>
</gene>
<dbReference type="Proteomes" id="UP001387110">
    <property type="component" value="Unassembled WGS sequence"/>
</dbReference>
<keyword evidence="1" id="KW-0472">Membrane</keyword>